<organism evidence="1 2">
    <name type="scientific">Leucobacter massiliensis</name>
    <dbReference type="NCBI Taxonomy" id="1686285"/>
    <lineage>
        <taxon>Bacteria</taxon>
        <taxon>Bacillati</taxon>
        <taxon>Actinomycetota</taxon>
        <taxon>Actinomycetes</taxon>
        <taxon>Micrococcales</taxon>
        <taxon>Microbacteriaceae</taxon>
        <taxon>Leucobacter</taxon>
    </lineage>
</organism>
<dbReference type="AlphaFoldDB" id="A0A2S9QNA7"/>
<sequence length="121" mass="13349">MSVLNLHESSHCFRDDLDGNDFDGRAGGIDHRTHFLAHVFGAAPRWRGAGFDLEAVRFLLSCRLTFGCCRGFPRKLESFVASRLCPSLCKLGIFLRCLSVIATTDCCLGLHPREECSSDAA</sequence>
<evidence type="ECO:0000313" key="1">
    <source>
        <dbReference type="EMBL" id="PRI11075.1"/>
    </source>
</evidence>
<evidence type="ECO:0000313" key="2">
    <source>
        <dbReference type="Proteomes" id="UP000238650"/>
    </source>
</evidence>
<comment type="caution">
    <text evidence="1">The sequence shown here is derived from an EMBL/GenBank/DDBJ whole genome shotgun (WGS) entry which is preliminary data.</text>
</comment>
<keyword evidence="2" id="KW-1185">Reference proteome</keyword>
<accession>A0A2S9QNA7</accession>
<protein>
    <submittedName>
        <fullName evidence="1">Uncharacterized protein</fullName>
    </submittedName>
</protein>
<name>A0A2S9QNA7_9MICO</name>
<proteinExistence type="predicted"/>
<gene>
    <name evidence="1" type="ORF">B4915_09440</name>
</gene>
<dbReference type="Proteomes" id="UP000238650">
    <property type="component" value="Unassembled WGS sequence"/>
</dbReference>
<dbReference type="EMBL" id="MWZD01000017">
    <property type="protein sequence ID" value="PRI11075.1"/>
    <property type="molecule type" value="Genomic_DNA"/>
</dbReference>
<reference evidence="1 2" key="1">
    <citation type="journal article" date="2017" name="New Microbes New Infect">
        <title>Genome sequence of 'Leucobacter massiliensis' sp. nov. isolated from human pharynx after travel to the 2014 Hajj.</title>
        <authorList>
            <person name="Leangapichart T."/>
            <person name="Gautret P."/>
            <person name="Nguyen T.T."/>
            <person name="Armstrong N."/>
            <person name="Rolain J.M."/>
        </authorList>
    </citation>
    <scope>NUCLEOTIDE SEQUENCE [LARGE SCALE GENOMIC DNA]</scope>
    <source>
        <strain evidence="1 2">122RC15</strain>
    </source>
</reference>